<keyword evidence="3" id="KW-1185">Reference proteome</keyword>
<organism evidence="2 3">
    <name type="scientific">Daucus carota subsp. sativus</name>
    <name type="common">Carrot</name>
    <dbReference type="NCBI Taxonomy" id="79200"/>
    <lineage>
        <taxon>Eukaryota</taxon>
        <taxon>Viridiplantae</taxon>
        <taxon>Streptophyta</taxon>
        <taxon>Embryophyta</taxon>
        <taxon>Tracheophyta</taxon>
        <taxon>Spermatophyta</taxon>
        <taxon>Magnoliopsida</taxon>
        <taxon>eudicotyledons</taxon>
        <taxon>Gunneridae</taxon>
        <taxon>Pentapetalae</taxon>
        <taxon>asterids</taxon>
        <taxon>campanulids</taxon>
        <taxon>Apiales</taxon>
        <taxon>Apiaceae</taxon>
        <taxon>Apioideae</taxon>
        <taxon>Scandiceae</taxon>
        <taxon>Daucinae</taxon>
        <taxon>Daucus</taxon>
        <taxon>Daucus sect. Daucus</taxon>
    </lineage>
</organism>
<reference evidence="2" key="1">
    <citation type="journal article" date="2016" name="Nat. Genet.">
        <title>A high-quality carrot genome assembly provides new insights into carotenoid accumulation and asterid genome evolution.</title>
        <authorList>
            <person name="Iorizzo M."/>
            <person name="Ellison S."/>
            <person name="Senalik D."/>
            <person name="Zeng P."/>
            <person name="Satapoomin P."/>
            <person name="Huang J."/>
            <person name="Bowman M."/>
            <person name="Iovene M."/>
            <person name="Sanseverino W."/>
            <person name="Cavagnaro P."/>
            <person name="Yildiz M."/>
            <person name="Macko-Podgorni A."/>
            <person name="Moranska E."/>
            <person name="Grzebelus E."/>
            <person name="Grzebelus D."/>
            <person name="Ashrafi H."/>
            <person name="Zheng Z."/>
            <person name="Cheng S."/>
            <person name="Spooner D."/>
            <person name="Van Deynze A."/>
            <person name="Simon P."/>
        </authorList>
    </citation>
    <scope>NUCLEOTIDE SEQUENCE</scope>
    <source>
        <tissue evidence="2">Leaf</tissue>
    </source>
</reference>
<accession>A0AAF0X2L5</accession>
<evidence type="ECO:0000256" key="1">
    <source>
        <dbReference type="SAM" id="MobiDB-lite"/>
    </source>
</evidence>
<dbReference type="AlphaFoldDB" id="A0AAF0X2L5"/>
<feature type="region of interest" description="Disordered" evidence="1">
    <location>
        <begin position="54"/>
        <end position="83"/>
    </location>
</feature>
<evidence type="ECO:0000313" key="2">
    <source>
        <dbReference type="EMBL" id="WOG98575.1"/>
    </source>
</evidence>
<protein>
    <submittedName>
        <fullName evidence="2">Uncharacterized protein</fullName>
    </submittedName>
</protein>
<reference evidence="2" key="2">
    <citation type="submission" date="2022-03" db="EMBL/GenBank/DDBJ databases">
        <title>Draft title - Genomic analysis of global carrot germplasm unveils the trajectory of domestication and the origin of high carotenoid orange carrot.</title>
        <authorList>
            <person name="Iorizzo M."/>
            <person name="Ellison S."/>
            <person name="Senalik D."/>
            <person name="Macko-Podgorni A."/>
            <person name="Grzebelus D."/>
            <person name="Bostan H."/>
            <person name="Rolling W."/>
            <person name="Curaba J."/>
            <person name="Simon P."/>
        </authorList>
    </citation>
    <scope>NUCLEOTIDE SEQUENCE</scope>
    <source>
        <tissue evidence="2">Leaf</tissue>
    </source>
</reference>
<gene>
    <name evidence="2" type="ORF">DCAR_0417919</name>
</gene>
<evidence type="ECO:0000313" key="3">
    <source>
        <dbReference type="Proteomes" id="UP000077755"/>
    </source>
</evidence>
<name>A0AAF0X2L5_DAUCS</name>
<dbReference type="EMBL" id="CP093346">
    <property type="protein sequence ID" value="WOG98575.1"/>
    <property type="molecule type" value="Genomic_DNA"/>
</dbReference>
<dbReference type="PANTHER" id="PTHR37718:SF2">
    <property type="entry name" value="OS03G0205150 PROTEIN"/>
    <property type="match status" value="1"/>
</dbReference>
<feature type="compositionally biased region" description="Low complexity" evidence="1">
    <location>
        <begin position="64"/>
        <end position="83"/>
    </location>
</feature>
<sequence>MDPRYIQETSKHLEKQHELLWDTYRSMTHELQKLQVEEEMLMRKFYEAMSAQGLNKKASMSDNLSASPPTPTTSSSDLPATRR</sequence>
<dbReference type="Proteomes" id="UP000077755">
    <property type="component" value="Chromosome 4"/>
</dbReference>
<proteinExistence type="predicted"/>
<dbReference type="PANTHER" id="PTHR37718">
    <property type="entry name" value="BNAC03G61340D PROTEIN"/>
    <property type="match status" value="1"/>
</dbReference>